<dbReference type="InterPro" id="IPR006896">
    <property type="entry name" value="Sec23/24_trunk_dom"/>
</dbReference>
<protein>
    <recommendedName>
        <fullName evidence="1">Protein transport protein SEC23</fullName>
    </recommendedName>
</protein>
<evidence type="ECO:0000313" key="3">
    <source>
        <dbReference type="EMBL" id="KAL0414411.1"/>
    </source>
</evidence>
<dbReference type="InterPro" id="IPR037364">
    <property type="entry name" value="Sec23"/>
</dbReference>
<dbReference type="PANTHER" id="PTHR11141">
    <property type="entry name" value="PROTEIN TRANSPORT PROTEIN SEC23"/>
    <property type="match status" value="1"/>
</dbReference>
<keyword evidence="1" id="KW-0968">Cytoplasmic vesicle</keyword>
<dbReference type="SUPFAM" id="SSF53300">
    <property type="entry name" value="vWA-like"/>
    <property type="match status" value="1"/>
</dbReference>
<keyword evidence="1" id="KW-0862">Zinc</keyword>
<comment type="caution">
    <text evidence="3">The sequence shown here is derived from an EMBL/GenBank/DDBJ whole genome shotgun (WGS) entry which is preliminary data.</text>
</comment>
<dbReference type="PANTHER" id="PTHR11141:SF22">
    <property type="entry name" value="PROTEIN TRANSPORT PROTEIN SEC23 G"/>
    <property type="match status" value="1"/>
</dbReference>
<proteinExistence type="inferred from homology"/>
<reference evidence="3" key="2">
    <citation type="journal article" date="2024" name="Plant">
        <title>Genomic evolution and insights into agronomic trait innovations of Sesamum species.</title>
        <authorList>
            <person name="Miao H."/>
            <person name="Wang L."/>
            <person name="Qu L."/>
            <person name="Liu H."/>
            <person name="Sun Y."/>
            <person name="Le M."/>
            <person name="Wang Q."/>
            <person name="Wei S."/>
            <person name="Zheng Y."/>
            <person name="Lin W."/>
            <person name="Duan Y."/>
            <person name="Cao H."/>
            <person name="Xiong S."/>
            <person name="Wang X."/>
            <person name="Wei L."/>
            <person name="Li C."/>
            <person name="Ma Q."/>
            <person name="Ju M."/>
            <person name="Zhao R."/>
            <person name="Li G."/>
            <person name="Mu C."/>
            <person name="Tian Q."/>
            <person name="Mei H."/>
            <person name="Zhang T."/>
            <person name="Gao T."/>
            <person name="Zhang H."/>
        </authorList>
    </citation>
    <scope>NUCLEOTIDE SEQUENCE</scope>
    <source>
        <strain evidence="3">G02</strain>
    </source>
</reference>
<keyword evidence="1" id="KW-0931">ER-Golgi transport</keyword>
<keyword evidence="1" id="KW-0963">Cytoplasm</keyword>
<sequence length="254" mass="27764">MTAIEDIHSSPLVKPGTSTSTVYRVAISVAVGLLEGCLINAGSRVMVFTSGPATTGPGMIVNSDLSYSIRTHRDLHNGYASYYKTSSEFYKQISHRLSDSSIILDLFACSLDQVGAAELKFPVESSGGFMMLGESFESEQFRKCLRHMFDRDDDGNLKMFFDASIEVVTTKDVKICGALGPCVSIQKKNDSVSDKVIGEGGTHVWKLGSSSFSYGPTCHPQGERNFAEDVIRWLDKTLIQFASKIWGLCTGRSI</sequence>
<dbReference type="Gene3D" id="3.40.50.410">
    <property type="entry name" value="von Willebrand factor, type A domain"/>
    <property type="match status" value="1"/>
</dbReference>
<dbReference type="GO" id="GO:0030127">
    <property type="term" value="C:COPII vesicle coat"/>
    <property type="evidence" value="ECO:0007669"/>
    <property type="project" value="InterPro"/>
</dbReference>
<dbReference type="GO" id="GO:0090110">
    <property type="term" value="P:COPII-coated vesicle cargo loading"/>
    <property type="evidence" value="ECO:0007669"/>
    <property type="project" value="TreeGrafter"/>
</dbReference>
<keyword evidence="1" id="KW-0813">Transport</keyword>
<dbReference type="SUPFAM" id="SSF81995">
    <property type="entry name" value="beta-sandwich domain of Sec23/24"/>
    <property type="match status" value="1"/>
</dbReference>
<comment type="similarity">
    <text evidence="1">Belongs to the SEC23/SEC24 family. SEC23 subfamily.</text>
</comment>
<dbReference type="EMBL" id="JACGWJ010000006">
    <property type="protein sequence ID" value="KAL0414411.1"/>
    <property type="molecule type" value="Genomic_DNA"/>
</dbReference>
<keyword evidence="1" id="KW-0256">Endoplasmic reticulum</keyword>
<dbReference type="GO" id="GO:0005789">
    <property type="term" value="C:endoplasmic reticulum membrane"/>
    <property type="evidence" value="ECO:0007669"/>
    <property type="project" value="UniProtKB-SubCell"/>
</dbReference>
<name>A0AAW2UAQ3_SESRA</name>
<keyword evidence="1" id="KW-0472">Membrane</keyword>
<gene>
    <name evidence="3" type="ORF">Sradi_1642800</name>
</gene>
<evidence type="ECO:0000256" key="1">
    <source>
        <dbReference type="RuleBase" id="RU365030"/>
    </source>
</evidence>
<dbReference type="GO" id="GO:0070971">
    <property type="term" value="C:endoplasmic reticulum exit site"/>
    <property type="evidence" value="ECO:0007669"/>
    <property type="project" value="TreeGrafter"/>
</dbReference>
<dbReference type="AlphaFoldDB" id="A0AAW2UAQ3"/>
<dbReference type="GO" id="GO:0005096">
    <property type="term" value="F:GTPase activator activity"/>
    <property type="evidence" value="ECO:0007669"/>
    <property type="project" value="TreeGrafter"/>
</dbReference>
<comment type="subcellular location">
    <subcellularLocation>
        <location evidence="1">Cytoplasmic vesicle</location>
        <location evidence="1">COPII-coated vesicle membrane</location>
        <topology evidence="1">Peripheral membrane protein</topology>
        <orientation evidence="1">Cytoplasmic side</orientation>
    </subcellularLocation>
    <subcellularLocation>
        <location evidence="1">Endoplasmic reticulum membrane</location>
        <topology evidence="1">Peripheral membrane protein</topology>
        <orientation evidence="1">Cytoplasmic side</orientation>
    </subcellularLocation>
</comment>
<keyword evidence="1" id="KW-0479">Metal-binding</keyword>
<dbReference type="GO" id="GO:0006886">
    <property type="term" value="P:intracellular protein transport"/>
    <property type="evidence" value="ECO:0007669"/>
    <property type="project" value="InterPro"/>
</dbReference>
<feature type="domain" description="Sec23/Sec24 trunk" evidence="2">
    <location>
        <begin position="11"/>
        <end position="150"/>
    </location>
</feature>
<keyword evidence="1" id="KW-0653">Protein transport</keyword>
<dbReference type="Pfam" id="PF04811">
    <property type="entry name" value="Sec23_trunk"/>
    <property type="match status" value="1"/>
</dbReference>
<dbReference type="Gene3D" id="2.60.40.1670">
    <property type="entry name" value="beta-sandwich domain of Sec23/24"/>
    <property type="match status" value="1"/>
</dbReference>
<accession>A0AAW2UAQ3</accession>
<comment type="function">
    <text evidence="1">Component of the coat protein complex II (COPII) which promotes the formation of transport vesicles from the endoplasmic reticulum (ER). The coat has two main functions, the physical deformation of the endoplasmic reticulum membrane into vesicles and the selection of cargo molecules.</text>
</comment>
<dbReference type="GO" id="GO:0046872">
    <property type="term" value="F:metal ion binding"/>
    <property type="evidence" value="ECO:0007669"/>
    <property type="project" value="UniProtKB-KW"/>
</dbReference>
<dbReference type="InterPro" id="IPR036465">
    <property type="entry name" value="vWFA_dom_sf"/>
</dbReference>
<organism evidence="3">
    <name type="scientific">Sesamum radiatum</name>
    <name type="common">Black benniseed</name>
    <dbReference type="NCBI Taxonomy" id="300843"/>
    <lineage>
        <taxon>Eukaryota</taxon>
        <taxon>Viridiplantae</taxon>
        <taxon>Streptophyta</taxon>
        <taxon>Embryophyta</taxon>
        <taxon>Tracheophyta</taxon>
        <taxon>Spermatophyta</taxon>
        <taxon>Magnoliopsida</taxon>
        <taxon>eudicotyledons</taxon>
        <taxon>Gunneridae</taxon>
        <taxon>Pentapetalae</taxon>
        <taxon>asterids</taxon>
        <taxon>lamiids</taxon>
        <taxon>Lamiales</taxon>
        <taxon>Pedaliaceae</taxon>
        <taxon>Sesamum</taxon>
    </lineage>
</organism>
<evidence type="ECO:0000259" key="2">
    <source>
        <dbReference type="Pfam" id="PF04811"/>
    </source>
</evidence>
<reference evidence="3" key="1">
    <citation type="submission" date="2020-06" db="EMBL/GenBank/DDBJ databases">
        <authorList>
            <person name="Li T."/>
            <person name="Hu X."/>
            <person name="Zhang T."/>
            <person name="Song X."/>
            <person name="Zhang H."/>
            <person name="Dai N."/>
            <person name="Sheng W."/>
            <person name="Hou X."/>
            <person name="Wei L."/>
        </authorList>
    </citation>
    <scope>NUCLEOTIDE SEQUENCE</scope>
    <source>
        <strain evidence="3">G02</strain>
        <tissue evidence="3">Leaf</tissue>
    </source>
</reference>